<keyword evidence="6" id="KW-0472">Membrane</keyword>
<comment type="similarity">
    <text evidence="2">Belongs to the MmpS family.</text>
</comment>
<name>A0ABR4Z2E5_9MYCO</name>
<keyword evidence="5" id="KW-1133">Transmembrane helix</keyword>
<dbReference type="InterPro" id="IPR038468">
    <property type="entry name" value="MmpS_C"/>
</dbReference>
<comment type="subcellular location">
    <subcellularLocation>
        <location evidence="1">Cell membrane</location>
    </subcellularLocation>
</comment>
<sequence>MKNAWIPLVLVVVLAVSGLVVSRLHRMFGSEDLNANAGAGIEIVQFNPKILVYDVYGPPGASAQISYFDPDAKVHQVTATLPWSVTLSTTLPTVSANLMALGDGSEIGCRVTVNGTVREEQSANGVKPQTYCLVKSA</sequence>
<gene>
    <name evidence="7" type="ORF">QQ44_01525</name>
</gene>
<keyword evidence="8" id="KW-1185">Reference proteome</keyword>
<evidence type="ECO:0000313" key="7">
    <source>
        <dbReference type="EMBL" id="KHO28245.1"/>
    </source>
</evidence>
<proteinExistence type="inferred from homology"/>
<keyword evidence="3" id="KW-1003">Cell membrane</keyword>
<keyword evidence="4" id="KW-0812">Transmembrane</keyword>
<dbReference type="RefSeq" id="WP_039313241.1">
    <property type="nucleotide sequence ID" value="NZ_JTLZ01000001.1"/>
</dbReference>
<dbReference type="Pfam" id="PF05423">
    <property type="entry name" value="Mycobact_memb"/>
    <property type="match status" value="1"/>
</dbReference>
<dbReference type="Proteomes" id="UP000031004">
    <property type="component" value="Unassembled WGS sequence"/>
</dbReference>
<evidence type="ECO:0000256" key="1">
    <source>
        <dbReference type="ARBA" id="ARBA00004236"/>
    </source>
</evidence>
<comment type="caution">
    <text evidence="7">The sequence shown here is derived from an EMBL/GenBank/DDBJ whole genome shotgun (WGS) entry which is preliminary data.</text>
</comment>
<evidence type="ECO:0000256" key="6">
    <source>
        <dbReference type="ARBA" id="ARBA00023136"/>
    </source>
</evidence>
<dbReference type="EMBL" id="JTLZ01000001">
    <property type="protein sequence ID" value="KHO28245.1"/>
    <property type="molecule type" value="Genomic_DNA"/>
</dbReference>
<dbReference type="InterPro" id="IPR008693">
    <property type="entry name" value="MmpS"/>
</dbReference>
<reference evidence="7 8" key="1">
    <citation type="submission" date="2014-11" db="EMBL/GenBank/DDBJ databases">
        <title>Mycobacterium setense Manresensis Genome.</title>
        <authorList>
            <person name="Rech G."/>
            <person name="Sumoy L."/>
        </authorList>
    </citation>
    <scope>NUCLEOTIDE SEQUENCE [LARGE SCALE GENOMIC DNA]</scope>
    <source>
        <strain evidence="7 8">Manresensis</strain>
    </source>
</reference>
<evidence type="ECO:0000256" key="5">
    <source>
        <dbReference type="ARBA" id="ARBA00022989"/>
    </source>
</evidence>
<evidence type="ECO:0000256" key="3">
    <source>
        <dbReference type="ARBA" id="ARBA00022475"/>
    </source>
</evidence>
<evidence type="ECO:0000313" key="8">
    <source>
        <dbReference type="Proteomes" id="UP000031004"/>
    </source>
</evidence>
<evidence type="ECO:0000256" key="4">
    <source>
        <dbReference type="ARBA" id="ARBA00022692"/>
    </source>
</evidence>
<protein>
    <submittedName>
        <fullName evidence="7">Membrane protein</fullName>
    </submittedName>
</protein>
<organism evidence="7 8">
    <name type="scientific">Mycolicibacterium setense</name>
    <dbReference type="NCBI Taxonomy" id="431269"/>
    <lineage>
        <taxon>Bacteria</taxon>
        <taxon>Bacillati</taxon>
        <taxon>Actinomycetota</taxon>
        <taxon>Actinomycetes</taxon>
        <taxon>Mycobacteriales</taxon>
        <taxon>Mycobacteriaceae</taxon>
        <taxon>Mycolicibacterium</taxon>
    </lineage>
</organism>
<dbReference type="Gene3D" id="2.60.40.2880">
    <property type="entry name" value="MmpS1-5, C-terminal soluble domain"/>
    <property type="match status" value="1"/>
</dbReference>
<accession>A0ABR4Z2E5</accession>
<evidence type="ECO:0000256" key="2">
    <source>
        <dbReference type="ARBA" id="ARBA00007531"/>
    </source>
</evidence>